<proteinExistence type="predicted"/>
<feature type="compositionally biased region" description="Polar residues" evidence="1">
    <location>
        <begin position="1"/>
        <end position="10"/>
    </location>
</feature>
<evidence type="ECO:0000313" key="4">
    <source>
        <dbReference type="Proteomes" id="UP000045842"/>
    </source>
</evidence>
<feature type="region of interest" description="Disordered" evidence="1">
    <location>
        <begin position="1"/>
        <end position="37"/>
    </location>
</feature>
<sequence length="37" mass="3877">MNTASGSSGIANRRADERNLAALASARNDTMDPSAQR</sequence>
<organism evidence="3 5">
    <name type="scientific">Mycobacterium tuberculosis</name>
    <dbReference type="NCBI Taxonomy" id="1773"/>
    <lineage>
        <taxon>Bacteria</taxon>
        <taxon>Bacillati</taxon>
        <taxon>Actinomycetota</taxon>
        <taxon>Actinomycetes</taxon>
        <taxon>Mycobacteriales</taxon>
        <taxon>Mycobacteriaceae</taxon>
        <taxon>Mycobacterium</taxon>
        <taxon>Mycobacterium tuberculosis complex</taxon>
    </lineage>
</organism>
<dbReference type="AlphaFoldDB" id="A0A655DJD5"/>
<protein>
    <submittedName>
        <fullName evidence="3">Uncharacterized protein</fullName>
    </submittedName>
</protein>
<dbReference type="Proteomes" id="UP000045842">
    <property type="component" value="Unassembled WGS sequence"/>
</dbReference>
<evidence type="ECO:0000313" key="2">
    <source>
        <dbReference type="EMBL" id="COV03987.1"/>
    </source>
</evidence>
<feature type="compositionally biased region" description="Polar residues" evidence="1">
    <location>
        <begin position="27"/>
        <end position="37"/>
    </location>
</feature>
<accession>A0A655DJD5</accession>
<dbReference type="EMBL" id="CHKL01000407">
    <property type="protein sequence ID" value="COW72148.1"/>
    <property type="molecule type" value="Genomic_DNA"/>
</dbReference>
<dbReference type="Proteomes" id="UP000048600">
    <property type="component" value="Unassembled WGS sequence"/>
</dbReference>
<evidence type="ECO:0000313" key="3">
    <source>
        <dbReference type="EMBL" id="COW72148.1"/>
    </source>
</evidence>
<evidence type="ECO:0000256" key="1">
    <source>
        <dbReference type="SAM" id="MobiDB-lite"/>
    </source>
</evidence>
<name>A0A655DJD5_MYCTX</name>
<evidence type="ECO:0000313" key="5">
    <source>
        <dbReference type="Proteomes" id="UP000048600"/>
    </source>
</evidence>
<reference evidence="4 5" key="1">
    <citation type="submission" date="2015-03" db="EMBL/GenBank/DDBJ databases">
        <authorList>
            <consortium name="Pathogen Informatics"/>
        </authorList>
    </citation>
    <scope>NUCLEOTIDE SEQUENCE [LARGE SCALE GENOMIC DNA]</scope>
    <source>
        <strain evidence="2 4">G09801536</strain>
        <strain evidence="3 5">P00601463</strain>
    </source>
</reference>
<dbReference type="EMBL" id="CSAD01000082">
    <property type="protein sequence ID" value="COV03987.1"/>
    <property type="molecule type" value="Genomic_DNA"/>
</dbReference>
<gene>
    <name evidence="2" type="ORF">ERS007679_00893</name>
    <name evidence="3" type="ORF">ERS007741_03021</name>
</gene>